<name>A0A6M3ZYA4_9BURK</name>
<feature type="domain" description="Photosynthesis system II assembly factor Ycf48/Hcf136-like" evidence="4">
    <location>
        <begin position="90"/>
        <end position="223"/>
    </location>
</feature>
<dbReference type="GO" id="GO:0009523">
    <property type="term" value="C:photosystem II"/>
    <property type="evidence" value="ECO:0007669"/>
    <property type="project" value="UniProtKB-KW"/>
</dbReference>
<evidence type="ECO:0000313" key="5">
    <source>
        <dbReference type="EMBL" id="QJQ02920.1"/>
    </source>
</evidence>
<evidence type="ECO:0000256" key="3">
    <source>
        <dbReference type="SAM" id="SignalP"/>
    </source>
</evidence>
<dbReference type="GO" id="GO:0016787">
    <property type="term" value="F:hydrolase activity"/>
    <property type="evidence" value="ECO:0007669"/>
    <property type="project" value="UniProtKB-KW"/>
</dbReference>
<feature type="signal peptide" evidence="3">
    <location>
        <begin position="1"/>
        <end position="35"/>
    </location>
</feature>
<dbReference type="Gene3D" id="2.130.10.10">
    <property type="entry name" value="YVTN repeat-like/Quinoprotein amine dehydrogenase"/>
    <property type="match status" value="2"/>
</dbReference>
<dbReference type="Pfam" id="PF14870">
    <property type="entry name" value="PSII_BNR"/>
    <property type="match status" value="1"/>
</dbReference>
<evidence type="ECO:0000256" key="1">
    <source>
        <dbReference type="ARBA" id="ARBA00022531"/>
    </source>
</evidence>
<dbReference type="PANTHER" id="PTHR47199:SF2">
    <property type="entry name" value="PHOTOSYSTEM II STABILITY_ASSEMBLY FACTOR HCF136, CHLOROPLASTIC"/>
    <property type="match status" value="1"/>
</dbReference>
<keyword evidence="2" id="KW-0604">Photosystem II</keyword>
<dbReference type="GO" id="GO:0015979">
    <property type="term" value="P:photosynthesis"/>
    <property type="evidence" value="ECO:0007669"/>
    <property type="project" value="UniProtKB-KW"/>
</dbReference>
<dbReference type="AlphaFoldDB" id="A0A6M3ZYA4"/>
<protein>
    <submittedName>
        <fullName evidence="5">Glycosyl hydrolase</fullName>
    </submittedName>
</protein>
<sequence length="341" mass="35942">MHKTLDVMKTVKELRKLLPLGMLVCAALLSNQAAAQGMEPVPIQAAVADAQAQRSMMLAAAQAGERVVAVGARGLVILSDDGGQHWRQARQVPVDFTLTAVSFSDDKQGWAVGHGGVVIHTADGGETWQLQRSATDVDQPLFTVYFRDSQHGWAAGLWSLLLQTADGGKTWTTLHLPMAAGSKRNDLNLLHLFPGQGEAIYLAAEQGTLYYSADAGQHWDVLATGSKASLWSGVLAQPSGTLIVAGLGGKLLRSTDAGANWQTVSIPTSGSITTLQATPGLLTASSLEGKLLQSRDDGVNWQVVWSSPQALTTVLVTSPGLVLPFSKEGALKPVAIDAPKP</sequence>
<proteinExistence type="predicted"/>
<evidence type="ECO:0000259" key="4">
    <source>
        <dbReference type="Pfam" id="PF14870"/>
    </source>
</evidence>
<dbReference type="CDD" id="cd15482">
    <property type="entry name" value="Sialidase_non-viral"/>
    <property type="match status" value="1"/>
</dbReference>
<dbReference type="Proteomes" id="UP000501648">
    <property type="component" value="Chromosome"/>
</dbReference>
<feature type="chain" id="PRO_5026687869" evidence="3">
    <location>
        <begin position="36"/>
        <end position="341"/>
    </location>
</feature>
<accession>A0A6M3ZYA4</accession>
<reference evidence="5 6" key="1">
    <citation type="journal article" date="2012" name="J. Bacteriol.">
        <title>Genome sequence of the pathogenic Herbaspirillum seropedicae strain Os34, isolated from rice roots.</title>
        <authorList>
            <person name="Ye W."/>
            <person name="Ye S."/>
            <person name="Liu J."/>
            <person name="Chang S."/>
            <person name="Chen M."/>
            <person name="Zhu B."/>
            <person name="Guo L."/>
            <person name="An Q."/>
        </authorList>
    </citation>
    <scope>NUCLEOTIDE SEQUENCE [LARGE SCALE GENOMIC DNA]</scope>
    <source>
        <strain evidence="5 6">Os34</strain>
    </source>
</reference>
<dbReference type="InterPro" id="IPR028203">
    <property type="entry name" value="PSII_CF48-like_dom"/>
</dbReference>
<evidence type="ECO:0000313" key="6">
    <source>
        <dbReference type="Proteomes" id="UP000501648"/>
    </source>
</evidence>
<dbReference type="SUPFAM" id="SSF110296">
    <property type="entry name" value="Oligoxyloglucan reducing end-specific cellobiohydrolase"/>
    <property type="match status" value="1"/>
</dbReference>
<organism evidence="5 6">
    <name type="scientific">Herbaspirillum rubrisubalbicans Os34</name>
    <dbReference type="NCBI Taxonomy" id="1235827"/>
    <lineage>
        <taxon>Bacteria</taxon>
        <taxon>Pseudomonadati</taxon>
        <taxon>Pseudomonadota</taxon>
        <taxon>Betaproteobacteria</taxon>
        <taxon>Burkholderiales</taxon>
        <taxon>Oxalobacteraceae</taxon>
        <taxon>Herbaspirillum</taxon>
    </lineage>
</organism>
<keyword evidence="1" id="KW-0602">Photosynthesis</keyword>
<keyword evidence="3" id="KW-0732">Signal</keyword>
<gene>
    <name evidence="5" type="ORF">C798_22655</name>
</gene>
<evidence type="ECO:0000256" key="2">
    <source>
        <dbReference type="ARBA" id="ARBA00023276"/>
    </source>
</evidence>
<dbReference type="EMBL" id="CP008956">
    <property type="protein sequence ID" value="QJQ02920.1"/>
    <property type="molecule type" value="Genomic_DNA"/>
</dbReference>
<keyword evidence="5" id="KW-0378">Hydrolase</keyword>
<dbReference type="RefSeq" id="WP_017455369.1">
    <property type="nucleotide sequence ID" value="NZ_CP008956.1"/>
</dbReference>
<dbReference type="InterPro" id="IPR015943">
    <property type="entry name" value="WD40/YVTN_repeat-like_dom_sf"/>
</dbReference>
<dbReference type="PANTHER" id="PTHR47199">
    <property type="entry name" value="PHOTOSYSTEM II STABILITY/ASSEMBLY FACTOR HCF136, CHLOROPLASTIC"/>
    <property type="match status" value="1"/>
</dbReference>